<evidence type="ECO:0000313" key="3">
    <source>
        <dbReference type="Proteomes" id="UP001651158"/>
    </source>
</evidence>
<dbReference type="InterPro" id="IPR052201">
    <property type="entry name" value="LRR-containing_regulator"/>
</dbReference>
<dbReference type="InterPro" id="IPR001611">
    <property type="entry name" value="Leu-rich_rpt"/>
</dbReference>
<dbReference type="Proteomes" id="UP001651158">
    <property type="component" value="Unassembled WGS sequence"/>
</dbReference>
<keyword evidence="1" id="KW-0677">Repeat</keyword>
<dbReference type="SUPFAM" id="SSF52047">
    <property type="entry name" value="RNI-like"/>
    <property type="match status" value="2"/>
</dbReference>
<dbReference type="EMBL" id="JAKROA010000010">
    <property type="protein sequence ID" value="KAL5104839.1"/>
    <property type="molecule type" value="Genomic_DNA"/>
</dbReference>
<dbReference type="PANTHER" id="PTHR24111:SF0">
    <property type="entry name" value="LEUCINE-RICH REPEAT-CONTAINING PROTEIN"/>
    <property type="match status" value="1"/>
</dbReference>
<organism evidence="2 3">
    <name type="scientific">Taenia crassiceps</name>
    <dbReference type="NCBI Taxonomy" id="6207"/>
    <lineage>
        <taxon>Eukaryota</taxon>
        <taxon>Metazoa</taxon>
        <taxon>Spiralia</taxon>
        <taxon>Lophotrochozoa</taxon>
        <taxon>Platyhelminthes</taxon>
        <taxon>Cestoda</taxon>
        <taxon>Eucestoda</taxon>
        <taxon>Cyclophyllidea</taxon>
        <taxon>Taeniidae</taxon>
        <taxon>Taenia</taxon>
    </lineage>
</organism>
<name>A0ABR4Q5G1_9CEST</name>
<sequence>MAVTFTKKVGKLCCLNALIQSFLSSQCDPTQKAPEFILKMMQRELNYNKSLKEFDWVYLKLCGNNALETEYRLQDRDITSLCASLLNVPIINSLDLRFNRITDDGAITLANYLKNDRCLKELNLTGNDIMERGAREIGQSLKINHTLERLKLTGNPIGREGGIALAQGLQLNAAITQLDVGECDLEISSAIAFATVLRTNKTIDYFSMDRLILFTRQEEQTIHICEMLRMNTNLKELHLSRCDMRDYGAERVVEALEENKTLQVLDLSSNRIARDGGSALARGLSNRCSLTILDLSCNRIQCEGAVAIAKALKEDNNRLVVLHLTYNEIREKGLCTLADALLYNDSLHYIYLWGNEINEKAAAAWAHLQTIGRIRQNATDLKPFTVDGTVRMALLRKSDEHCDYRYDIPSWHGQVPEGRSIALF</sequence>
<dbReference type="SMART" id="SM00368">
    <property type="entry name" value="LRR_RI"/>
    <property type="match status" value="9"/>
</dbReference>
<dbReference type="PANTHER" id="PTHR24111">
    <property type="entry name" value="LEUCINE-RICH REPEAT-CONTAINING PROTEIN 34"/>
    <property type="match status" value="1"/>
</dbReference>
<keyword evidence="3" id="KW-1185">Reference proteome</keyword>
<reference evidence="2 3" key="1">
    <citation type="journal article" date="2022" name="Front. Cell. Infect. Microbiol.">
        <title>The Genomes of Two Strains of Taenia crassiceps the Animal Model for the Study of Human Cysticercosis.</title>
        <authorList>
            <person name="Bobes R.J."/>
            <person name="Estrada K."/>
            <person name="Rios-Valencia D.G."/>
            <person name="Calderon-Gallegos A."/>
            <person name="de la Torre P."/>
            <person name="Carrero J.C."/>
            <person name="Sanchez-Flores A."/>
            <person name="Laclette J.P."/>
        </authorList>
    </citation>
    <scope>NUCLEOTIDE SEQUENCE [LARGE SCALE GENOMIC DNA]</scope>
    <source>
        <strain evidence="2">WFUcys</strain>
    </source>
</reference>
<comment type="caution">
    <text evidence="2">The sequence shown here is derived from an EMBL/GenBank/DDBJ whole genome shotgun (WGS) entry which is preliminary data.</text>
</comment>
<evidence type="ECO:0000313" key="2">
    <source>
        <dbReference type="EMBL" id="KAL5104839.1"/>
    </source>
</evidence>
<dbReference type="InterPro" id="IPR032675">
    <property type="entry name" value="LRR_dom_sf"/>
</dbReference>
<evidence type="ECO:0000256" key="1">
    <source>
        <dbReference type="ARBA" id="ARBA00022737"/>
    </source>
</evidence>
<accession>A0ABR4Q5G1</accession>
<proteinExistence type="predicted"/>
<dbReference type="Pfam" id="PF13516">
    <property type="entry name" value="LRR_6"/>
    <property type="match status" value="6"/>
</dbReference>
<dbReference type="Gene3D" id="3.80.10.10">
    <property type="entry name" value="Ribonuclease Inhibitor"/>
    <property type="match status" value="3"/>
</dbReference>
<protein>
    <submittedName>
        <fullName evidence="2">Leucine-rich repeat-containing protein 34</fullName>
    </submittedName>
</protein>
<gene>
    <name evidence="2" type="ORF">TcWFU_001512</name>
</gene>